<dbReference type="Pfam" id="PF01496">
    <property type="entry name" value="V_ATPase_I"/>
    <property type="match status" value="2"/>
</dbReference>
<feature type="transmembrane region" description="Helical" evidence="9">
    <location>
        <begin position="409"/>
        <end position="427"/>
    </location>
</feature>
<dbReference type="OrthoDB" id="9803814at2"/>
<evidence type="ECO:0000256" key="2">
    <source>
        <dbReference type="ARBA" id="ARBA00009904"/>
    </source>
</evidence>
<feature type="transmembrane region" description="Helical" evidence="9">
    <location>
        <begin position="560"/>
        <end position="581"/>
    </location>
</feature>
<evidence type="ECO:0000256" key="5">
    <source>
        <dbReference type="ARBA" id="ARBA00022989"/>
    </source>
</evidence>
<organism evidence="11 12">
    <name type="scientific">Clostridium thermobutyricum DSM 4928</name>
    <dbReference type="NCBI Taxonomy" id="1121339"/>
    <lineage>
        <taxon>Bacteria</taxon>
        <taxon>Bacillati</taxon>
        <taxon>Bacillota</taxon>
        <taxon>Clostridia</taxon>
        <taxon>Eubacteriales</taxon>
        <taxon>Clostridiaceae</taxon>
        <taxon>Clostridium</taxon>
    </lineage>
</organism>
<dbReference type="GO" id="GO:0046961">
    <property type="term" value="F:proton-transporting ATPase activity, rotational mechanism"/>
    <property type="evidence" value="ECO:0007669"/>
    <property type="project" value="InterPro"/>
</dbReference>
<dbReference type="GO" id="GO:0016471">
    <property type="term" value="C:vacuolar proton-transporting V-type ATPase complex"/>
    <property type="evidence" value="ECO:0007669"/>
    <property type="project" value="TreeGrafter"/>
</dbReference>
<feature type="coiled-coil region" evidence="8">
    <location>
        <begin position="31"/>
        <end position="58"/>
    </location>
</feature>
<dbReference type="EMBL" id="LTAY01000092">
    <property type="protein sequence ID" value="OPX46107.1"/>
    <property type="molecule type" value="Genomic_DNA"/>
</dbReference>
<gene>
    <name evidence="10" type="ORF">CLTHE_29240</name>
    <name evidence="11" type="ORF">CLTHE_29490</name>
</gene>
<dbReference type="AlphaFoldDB" id="A0A1V4SQH8"/>
<evidence type="ECO:0000256" key="3">
    <source>
        <dbReference type="ARBA" id="ARBA00022448"/>
    </source>
</evidence>
<keyword evidence="8" id="KW-0175">Coiled coil</keyword>
<keyword evidence="6" id="KW-0406">Ion transport</keyword>
<dbReference type="EMBL" id="LTAY01000092">
    <property type="protein sequence ID" value="OPX46132.1"/>
    <property type="molecule type" value="Genomic_DNA"/>
</dbReference>
<keyword evidence="4 9" id="KW-0812">Transmembrane</keyword>
<dbReference type="GO" id="GO:0007035">
    <property type="term" value="P:vacuolar acidification"/>
    <property type="evidence" value="ECO:0007669"/>
    <property type="project" value="TreeGrafter"/>
</dbReference>
<protein>
    <submittedName>
        <fullName evidence="11">V-type ATP synthase subunit I</fullName>
    </submittedName>
</protein>
<dbReference type="GO" id="GO:0051117">
    <property type="term" value="F:ATPase binding"/>
    <property type="evidence" value="ECO:0007669"/>
    <property type="project" value="TreeGrafter"/>
</dbReference>
<sequence>MAIVKMNKFTLLTFESKKDALLEKLQGFSEVEFIDLQNEDYLEENKELRELSKDTVDEEFSNCEEELSKAKFALDFLKGYVPQKSGLKAMKEGKKSLSQKELQDKVLNSNWHEVYDKVKEKELQLIELDNEITKLETECALLKPWEGLDASFSDINSLKTPHFIGSVAKNYEEALVSELSNCYLEIICRNNQDIFFFALSNEDNKEKVEEVLRGFGFSQFKMDTGEIPMNTIHTDMDRIEKIKSEKFFIKEELAALEEGLNKLELVYEYYHNIYTRKLAKNNFLKTNNTVVIQGWIPVEKNEELSNIGKKVLGEDYYLTYEEVKEEEIPNVPIKLKNNSLNKSFENITEMYSLPRYDDIDPTPLLAPFFLLFFGMMVADIGYGLLVLIGSLIALKAFKLEEKQRQFAKFFFWLSFPTIAFGAIYGAFFGDLIPLPALINTKTDVTTILVMSVVFGVIQIFFGLGIKAYVLVRSGKPLDAFFDVGSWVITLVSIGVFAFGKMNGNGLVGNIGMWCMIFGMVLIVLTQGRQMKSKGGKIGQGLYELYGITGYIGDLVSYTRLMALGLAGGSIAGALNLIIGMFPGVALVIFGPIVFILGHVFNLGLSLLGAYVHTCRLEYVEYFSKFYDGGGRPFKPFKTLDKFIDIKKES</sequence>
<keyword evidence="3" id="KW-0813">Transport</keyword>
<feature type="transmembrane region" description="Helical" evidence="9">
    <location>
        <begin position="480"/>
        <end position="499"/>
    </location>
</feature>
<dbReference type="InterPro" id="IPR002490">
    <property type="entry name" value="V-ATPase_116kDa_su"/>
</dbReference>
<proteinExistence type="inferred from homology"/>
<feature type="transmembrane region" description="Helical" evidence="9">
    <location>
        <begin position="505"/>
        <end position="524"/>
    </location>
</feature>
<feature type="transmembrane region" description="Helical" evidence="9">
    <location>
        <begin position="364"/>
        <end position="397"/>
    </location>
</feature>
<dbReference type="RefSeq" id="WP_080024096.1">
    <property type="nucleotide sequence ID" value="NZ_LTAY01000092.1"/>
</dbReference>
<evidence type="ECO:0000256" key="7">
    <source>
        <dbReference type="ARBA" id="ARBA00023136"/>
    </source>
</evidence>
<comment type="caution">
    <text evidence="11">The sequence shown here is derived from an EMBL/GenBank/DDBJ whole genome shotgun (WGS) entry which is preliminary data.</text>
</comment>
<dbReference type="PANTHER" id="PTHR11629">
    <property type="entry name" value="VACUOLAR PROTON ATPASES"/>
    <property type="match status" value="1"/>
</dbReference>
<name>A0A1V4SQH8_9CLOT</name>
<feature type="transmembrane region" description="Helical" evidence="9">
    <location>
        <begin position="587"/>
        <end position="611"/>
    </location>
</feature>
<keyword evidence="7 9" id="KW-0472">Membrane</keyword>
<evidence type="ECO:0000256" key="9">
    <source>
        <dbReference type="SAM" id="Phobius"/>
    </source>
</evidence>
<evidence type="ECO:0000313" key="10">
    <source>
        <dbReference type="EMBL" id="OPX46107.1"/>
    </source>
</evidence>
<evidence type="ECO:0000256" key="4">
    <source>
        <dbReference type="ARBA" id="ARBA00022692"/>
    </source>
</evidence>
<evidence type="ECO:0000256" key="6">
    <source>
        <dbReference type="ARBA" id="ARBA00023065"/>
    </source>
</evidence>
<dbReference type="Proteomes" id="UP000191448">
    <property type="component" value="Unassembled WGS sequence"/>
</dbReference>
<evidence type="ECO:0000313" key="12">
    <source>
        <dbReference type="Proteomes" id="UP000191448"/>
    </source>
</evidence>
<feature type="transmembrane region" description="Helical" evidence="9">
    <location>
        <begin position="447"/>
        <end position="468"/>
    </location>
</feature>
<evidence type="ECO:0000313" key="11">
    <source>
        <dbReference type="EMBL" id="OPX46132.1"/>
    </source>
</evidence>
<comment type="subcellular location">
    <subcellularLocation>
        <location evidence="1">Membrane</location>
        <topology evidence="1">Multi-pass membrane protein</topology>
    </subcellularLocation>
</comment>
<dbReference type="GO" id="GO:0033179">
    <property type="term" value="C:proton-transporting V-type ATPase, V0 domain"/>
    <property type="evidence" value="ECO:0007669"/>
    <property type="project" value="InterPro"/>
</dbReference>
<comment type="similarity">
    <text evidence="2">Belongs to the V-ATPase 116 kDa subunit family.</text>
</comment>
<evidence type="ECO:0000256" key="1">
    <source>
        <dbReference type="ARBA" id="ARBA00004141"/>
    </source>
</evidence>
<reference evidence="11 12" key="1">
    <citation type="submission" date="2016-02" db="EMBL/GenBank/DDBJ databases">
        <title>Genome sequence of Clostridium thermobutyricum DSM 4928.</title>
        <authorList>
            <person name="Poehlein A."/>
            <person name="Daniel R."/>
        </authorList>
    </citation>
    <scope>NUCLEOTIDE SEQUENCE [LARGE SCALE GENOMIC DNA]</scope>
    <source>
        <strain evidence="11 12">DSM 4928</strain>
    </source>
</reference>
<accession>A0A1V4SQH8</accession>
<dbReference type="PANTHER" id="PTHR11629:SF63">
    <property type="entry name" value="V-TYPE PROTON ATPASE SUBUNIT A"/>
    <property type="match status" value="1"/>
</dbReference>
<evidence type="ECO:0000256" key="8">
    <source>
        <dbReference type="SAM" id="Coils"/>
    </source>
</evidence>
<keyword evidence="5 9" id="KW-1133">Transmembrane helix</keyword>